<dbReference type="Proteomes" id="UP000225379">
    <property type="component" value="Unassembled WGS sequence"/>
</dbReference>
<proteinExistence type="predicted"/>
<reference evidence="2" key="1">
    <citation type="submission" date="2017-10" db="EMBL/GenBank/DDBJ databases">
        <authorList>
            <person name="Kravchenko I.K."/>
            <person name="Grouzdev D.S."/>
        </authorList>
    </citation>
    <scope>NUCLEOTIDE SEQUENCE [LARGE SCALE GENOMIC DNA]</scope>
    <source>
        <strain evidence="2">B2</strain>
    </source>
</reference>
<evidence type="ECO:0000313" key="1">
    <source>
        <dbReference type="EMBL" id="PGH56331.1"/>
    </source>
</evidence>
<comment type="caution">
    <text evidence="1">The sequence shown here is derived from an EMBL/GenBank/DDBJ whole genome shotgun (WGS) entry which is preliminary data.</text>
</comment>
<protein>
    <submittedName>
        <fullName evidence="1">Uncharacterized protein</fullName>
    </submittedName>
</protein>
<sequence>MDGAQVMPVSLSPPTDPAIRWAGRLLAMVGELHKVGYQRLRIAPGMAPSGCHWRCHVTPAGNVAANGWEPLDWSRQVASYSTGQKDRYFGWEDSSQDSARHLAAKFIERFPEIARDGQGADWAYAGWYVAMLGGAEHGTFPVFFADYPVEIARGRLPPPP</sequence>
<name>A0A2B8BEJ0_9PROT</name>
<keyword evidence="2" id="KW-1185">Reference proteome</keyword>
<dbReference type="EMBL" id="PDKW01000041">
    <property type="protein sequence ID" value="PGH56331.1"/>
    <property type="molecule type" value="Genomic_DNA"/>
</dbReference>
<organism evidence="1 2">
    <name type="scientific">Azospirillum palustre</name>
    <dbReference type="NCBI Taxonomy" id="2044885"/>
    <lineage>
        <taxon>Bacteria</taxon>
        <taxon>Pseudomonadati</taxon>
        <taxon>Pseudomonadota</taxon>
        <taxon>Alphaproteobacteria</taxon>
        <taxon>Rhodospirillales</taxon>
        <taxon>Azospirillaceae</taxon>
        <taxon>Azospirillum</taxon>
    </lineage>
</organism>
<gene>
    <name evidence="1" type="ORF">CRT60_15410</name>
</gene>
<evidence type="ECO:0000313" key="2">
    <source>
        <dbReference type="Proteomes" id="UP000225379"/>
    </source>
</evidence>
<dbReference type="AlphaFoldDB" id="A0A2B8BEJ0"/>
<accession>A0A2B8BEJ0</accession>